<gene>
    <name evidence="1" type="ORF">SAMN04489711_13210</name>
</gene>
<accession>A0A1I2HXC1</accession>
<evidence type="ECO:0000313" key="1">
    <source>
        <dbReference type="EMBL" id="SFF32981.1"/>
    </source>
</evidence>
<evidence type="ECO:0000313" key="2">
    <source>
        <dbReference type="Proteomes" id="UP000199119"/>
    </source>
</evidence>
<organism evidence="1 2">
    <name type="scientific">Paracidovorax wautersii</name>
    <dbReference type="NCBI Taxonomy" id="1177982"/>
    <lineage>
        <taxon>Bacteria</taxon>
        <taxon>Pseudomonadati</taxon>
        <taxon>Pseudomonadota</taxon>
        <taxon>Betaproteobacteria</taxon>
        <taxon>Burkholderiales</taxon>
        <taxon>Comamonadaceae</taxon>
        <taxon>Paracidovorax</taxon>
    </lineage>
</organism>
<dbReference type="Proteomes" id="UP000199119">
    <property type="component" value="Unassembled WGS sequence"/>
</dbReference>
<sequence length="358" mass="39507">MKYPLTWSGKGLRLVDLLFDDERRQVMNFLGSERQFNSLHVKADASEFIRNAYKLQAIDPDEYEDLVRRPAPVSTLHGLGYSIVNAADGRRVVQPNGLKTPLRGDIAPGSKSNDEIATDYLLGLQAQGIRAEFPQDYSPAKHVFVSRDFATYLRANGEYIKTLARDGDRDVAHVWAARSDQLVAKLLGNYRLATYGANDPDGGELAKVIEAKAPRQHAAWAAGLGDQWRMMDALRDILLSGAQDMTSGAYSTAEAGGALQKAMTAFQQGYQMLAEDAITKAPREATAEKLVEMGEHLRQVGEYLESAPIVETKVRVMVTDAVDMSADIASDILQIYARRELEQSWTSERRIGPEAGLS</sequence>
<proteinExistence type="predicted"/>
<dbReference type="AlphaFoldDB" id="A0A1I2HXC1"/>
<keyword evidence="2" id="KW-1185">Reference proteome</keyword>
<name>A0A1I2HXC1_9BURK</name>
<dbReference type="EMBL" id="FONX01000032">
    <property type="protein sequence ID" value="SFF32981.1"/>
    <property type="molecule type" value="Genomic_DNA"/>
</dbReference>
<protein>
    <submittedName>
        <fullName evidence="1">Uncharacterized protein</fullName>
    </submittedName>
</protein>
<dbReference type="STRING" id="1177982.SAMN04489711_13210"/>
<reference evidence="2" key="1">
    <citation type="submission" date="2016-10" db="EMBL/GenBank/DDBJ databases">
        <authorList>
            <person name="Varghese N."/>
            <person name="Submissions S."/>
        </authorList>
    </citation>
    <scope>NUCLEOTIDE SEQUENCE [LARGE SCALE GENOMIC DNA]</scope>
    <source>
        <strain evidence="2">DSM 27981</strain>
    </source>
</reference>
<dbReference type="RefSeq" id="WP_139222968.1">
    <property type="nucleotide sequence ID" value="NZ_FONX01000032.1"/>
</dbReference>